<gene>
    <name evidence="4" type="ORF">GGP71_000066</name>
    <name evidence="5" type="ORF">GGP82_000095</name>
    <name evidence="6" type="ORF">GGQ01_000571</name>
</gene>
<evidence type="ECO:0000256" key="2">
    <source>
        <dbReference type="SAM" id="SignalP"/>
    </source>
</evidence>
<dbReference type="EMBL" id="JANUAU010000001">
    <property type="protein sequence ID" value="MCS3676170.1"/>
    <property type="molecule type" value="Genomic_DNA"/>
</dbReference>
<name>A0A9X2TAE5_9BACT</name>
<organism evidence="4 7">
    <name type="scientific">Salinibacter ruber</name>
    <dbReference type="NCBI Taxonomy" id="146919"/>
    <lineage>
        <taxon>Bacteria</taxon>
        <taxon>Pseudomonadati</taxon>
        <taxon>Rhodothermota</taxon>
        <taxon>Rhodothermia</taxon>
        <taxon>Rhodothermales</taxon>
        <taxon>Salinibacteraceae</taxon>
        <taxon>Salinibacter</taxon>
    </lineage>
</organism>
<proteinExistence type="predicted"/>
<evidence type="ECO:0000259" key="3">
    <source>
        <dbReference type="Pfam" id="PF13505"/>
    </source>
</evidence>
<dbReference type="InterPro" id="IPR027385">
    <property type="entry name" value="Beta-barrel_OMP"/>
</dbReference>
<dbReference type="EMBL" id="JANUBF010000002">
    <property type="protein sequence ID" value="MCS4035527.1"/>
    <property type="molecule type" value="Genomic_DNA"/>
</dbReference>
<evidence type="ECO:0000313" key="4">
    <source>
        <dbReference type="EMBL" id="MCS3676170.1"/>
    </source>
</evidence>
<evidence type="ECO:0000256" key="1">
    <source>
        <dbReference type="ARBA" id="ARBA00022729"/>
    </source>
</evidence>
<dbReference type="Proteomes" id="UP001155040">
    <property type="component" value="Unassembled WGS sequence"/>
</dbReference>
<dbReference type="RefSeq" id="WP_103016538.1">
    <property type="nucleotide sequence ID" value="NZ_CALTSG010000013.1"/>
</dbReference>
<dbReference type="AlphaFoldDB" id="A0A9X2TAE5"/>
<dbReference type="InterPro" id="IPR011250">
    <property type="entry name" value="OMP/PagP_B-barrel"/>
</dbReference>
<keyword evidence="1 2" id="KW-0732">Signal</keyword>
<comment type="caution">
    <text evidence="4">The sequence shown here is derived from an EMBL/GenBank/DDBJ whole genome shotgun (WGS) entry which is preliminary data.</text>
</comment>
<dbReference type="EMBL" id="JANTYZ010000001">
    <property type="protein sequence ID" value="MCS3863564.1"/>
    <property type="molecule type" value="Genomic_DNA"/>
</dbReference>
<sequence>MDASTKQTAYSALLVLLLLGLSAAPAQAQFGIAAGANFDSVSDIQGAADAQDVQRTSTGYHIGAVYDFSIGPVNLRPGLFYRKVGSYDFSDVSGSNVDDLNVRAFEVPVDVRVTVFSFPFVSPYVVGGPNAFLPQGSEDSLDDNFEDVSFTFNVGVGADISVPGVGLTLQPEFRYEFGASDYISGDFQIAGENFSPSDRQLSAYALRLNVLF</sequence>
<dbReference type="Proteomes" id="UP001155027">
    <property type="component" value="Unassembled WGS sequence"/>
</dbReference>
<dbReference type="Proteomes" id="UP001155034">
    <property type="component" value="Unassembled WGS sequence"/>
</dbReference>
<dbReference type="Pfam" id="PF13505">
    <property type="entry name" value="OMP_b-brl"/>
    <property type="match status" value="1"/>
</dbReference>
<dbReference type="SUPFAM" id="SSF56925">
    <property type="entry name" value="OMPA-like"/>
    <property type="match status" value="1"/>
</dbReference>
<feature type="signal peptide" evidence="2">
    <location>
        <begin position="1"/>
        <end position="28"/>
    </location>
</feature>
<protein>
    <recommendedName>
        <fullName evidence="3">Outer membrane protein beta-barrel domain-containing protein</fullName>
    </recommendedName>
</protein>
<evidence type="ECO:0000313" key="7">
    <source>
        <dbReference type="Proteomes" id="UP001155027"/>
    </source>
</evidence>
<accession>A0A9X2TAE5</accession>
<evidence type="ECO:0000313" key="6">
    <source>
        <dbReference type="EMBL" id="MCS4035527.1"/>
    </source>
</evidence>
<feature type="chain" id="PRO_5041155415" description="Outer membrane protein beta-barrel domain-containing protein" evidence="2">
    <location>
        <begin position="29"/>
        <end position="212"/>
    </location>
</feature>
<feature type="domain" description="Outer membrane protein beta-barrel" evidence="3">
    <location>
        <begin position="12"/>
        <end position="184"/>
    </location>
</feature>
<reference evidence="4" key="1">
    <citation type="submission" date="2022-08" db="EMBL/GenBank/DDBJ databases">
        <title>Genomic Encyclopedia of Type Strains, Phase V (KMG-V): Genome sequencing to study the core and pangenomes of soil and plant-associated prokaryotes.</title>
        <authorList>
            <person name="Whitman W."/>
        </authorList>
    </citation>
    <scope>NUCLEOTIDE SEQUENCE</scope>
    <source>
        <strain evidence="4">0</strain>
        <strain evidence="5">SP2016B</strain>
        <strain evidence="6">SP3012</strain>
    </source>
</reference>
<evidence type="ECO:0000313" key="5">
    <source>
        <dbReference type="EMBL" id="MCS3863564.1"/>
    </source>
</evidence>